<dbReference type="EMBL" id="CP059894">
    <property type="protein sequence ID" value="QNJ96184.1"/>
    <property type="molecule type" value="Genomic_DNA"/>
</dbReference>
<organism evidence="3 4">
    <name type="scientific">Mycolicibacterium fluoranthenivorans</name>
    <dbReference type="NCBI Taxonomy" id="258505"/>
    <lineage>
        <taxon>Bacteria</taxon>
        <taxon>Bacillati</taxon>
        <taxon>Actinomycetota</taxon>
        <taxon>Actinomycetes</taxon>
        <taxon>Mycobacteriales</taxon>
        <taxon>Mycobacteriaceae</taxon>
        <taxon>Mycolicibacterium</taxon>
    </lineage>
</organism>
<evidence type="ECO:0000313" key="3">
    <source>
        <dbReference type="EMBL" id="QNJ96184.1"/>
    </source>
</evidence>
<evidence type="ECO:0000259" key="1">
    <source>
        <dbReference type="Pfam" id="PF13622"/>
    </source>
</evidence>
<dbReference type="Gene3D" id="2.40.160.210">
    <property type="entry name" value="Acyl-CoA thioesterase, double hotdog domain"/>
    <property type="match status" value="1"/>
</dbReference>
<dbReference type="InterPro" id="IPR029069">
    <property type="entry name" value="HotDog_dom_sf"/>
</dbReference>
<dbReference type="InterPro" id="IPR042171">
    <property type="entry name" value="Acyl-CoA_hotdog"/>
</dbReference>
<protein>
    <submittedName>
        <fullName evidence="3">Thioesterase family protein</fullName>
    </submittedName>
</protein>
<feature type="domain" description="Acyl-CoA thioesterase-like N-terminal HotDog" evidence="1">
    <location>
        <begin position="22"/>
        <end position="97"/>
    </location>
</feature>
<dbReference type="Pfam" id="PF13622">
    <property type="entry name" value="4HBT_3"/>
    <property type="match status" value="1"/>
</dbReference>
<dbReference type="InterPro" id="IPR049450">
    <property type="entry name" value="ACOT8-like_C"/>
</dbReference>
<dbReference type="AlphaFoldDB" id="A0A7G8PPB8"/>
<dbReference type="InterPro" id="IPR049449">
    <property type="entry name" value="TesB_ACOT8-like_N"/>
</dbReference>
<dbReference type="Pfam" id="PF20789">
    <property type="entry name" value="4HBT_3C"/>
    <property type="match status" value="1"/>
</dbReference>
<accession>A0A7G8PPB8</accession>
<proteinExistence type="predicted"/>
<sequence>MTPFVVHHDGGFVPSEIAQGNWGPTLGGQVVGGLLARAVERMVEDPQLQPARLTVEILRRVATKALSVEATVTRTGRRMRAVSAVMTQDGQLVARASSLYLRRGHQPDGPFWSTPLSMPPIPDSDERVDERLPMFICAYGSNPDPTAGGHPWAHDGPRYAWIRETRDLVGGEALTPFVRAAMAADVTSSMTNFNRAGLSFINADFTLTLSRLPDGPFLGLAALTHYSDAGVATGTATVLDHRGPIGSNISTAIANYDFANGKFKVDL</sequence>
<reference evidence="3 4" key="1">
    <citation type="submission" date="2020-07" db="EMBL/GenBank/DDBJ databases">
        <title>Draft genome sequence of four isobutane-metabolizing strains capable of cometabolically degrading diverse ether contaminants.</title>
        <authorList>
            <person name="Chen W."/>
            <person name="Faulkner N."/>
            <person name="Smith C."/>
            <person name="Hyman M."/>
        </authorList>
    </citation>
    <scope>NUCLEOTIDE SEQUENCE [LARGE SCALE GENOMIC DNA]</scope>
    <source>
        <strain evidence="3 4">2A</strain>
    </source>
</reference>
<dbReference type="SUPFAM" id="SSF54637">
    <property type="entry name" value="Thioesterase/thiol ester dehydrase-isomerase"/>
    <property type="match status" value="1"/>
</dbReference>
<gene>
    <name evidence="3" type="ORF">HZU40_17535</name>
</gene>
<dbReference type="Proteomes" id="UP000515498">
    <property type="component" value="Chromosome"/>
</dbReference>
<name>A0A7G8PPB8_9MYCO</name>
<feature type="domain" description="Acyl-CoA thioesterase-like C-terminal" evidence="2">
    <location>
        <begin position="143"/>
        <end position="247"/>
    </location>
</feature>
<evidence type="ECO:0000259" key="2">
    <source>
        <dbReference type="Pfam" id="PF20789"/>
    </source>
</evidence>
<evidence type="ECO:0000313" key="4">
    <source>
        <dbReference type="Proteomes" id="UP000515498"/>
    </source>
</evidence>
<dbReference type="KEGG" id="mflu:HZU40_17535"/>